<dbReference type="AlphaFoldDB" id="A0A068SRZ5"/>
<dbReference type="EMBL" id="HG938353">
    <property type="protein sequence ID" value="CDN48639.1"/>
    <property type="molecule type" value="Genomic_DNA"/>
</dbReference>
<dbReference type="Proteomes" id="UP000028181">
    <property type="component" value="Chromosome I"/>
</dbReference>
<dbReference type="eggNOG" id="COG3673">
    <property type="taxonomic scope" value="Bacteria"/>
</dbReference>
<name>A0A068SRZ5_NEOGA</name>
<organism evidence="3 4">
    <name type="scientific">Neorhizobium galegae bv. orientalis str. HAMBI 540</name>
    <dbReference type="NCBI Taxonomy" id="1028800"/>
    <lineage>
        <taxon>Bacteria</taxon>
        <taxon>Pseudomonadati</taxon>
        <taxon>Pseudomonadota</taxon>
        <taxon>Alphaproteobacteria</taxon>
        <taxon>Hyphomicrobiales</taxon>
        <taxon>Rhizobiaceae</taxon>
        <taxon>Rhizobium/Agrobacterium group</taxon>
        <taxon>Neorhizobium</taxon>
    </lineage>
</organism>
<evidence type="ECO:0000256" key="1">
    <source>
        <dbReference type="SAM" id="MobiDB-lite"/>
    </source>
</evidence>
<dbReference type="InterPro" id="IPR018712">
    <property type="entry name" value="Tle1-like_cat"/>
</dbReference>
<evidence type="ECO:0000259" key="2">
    <source>
        <dbReference type="Pfam" id="PF09994"/>
    </source>
</evidence>
<feature type="domain" description="T6SS Phospholipase effector Tle1-like catalytic" evidence="2">
    <location>
        <begin position="15"/>
        <end position="286"/>
    </location>
</feature>
<reference evidence="4" key="1">
    <citation type="journal article" date="2014" name="BMC Genomics">
        <title>Genome sequencing of two Neorhizobium galegae strains reveals a noeT gene responsible for the unusual acetylation of the nodulation factors.</title>
        <authorList>
            <person name="Osterman J."/>
            <person name="Marsh J."/>
            <person name="Laine P.K."/>
            <person name="Zeng Z."/>
            <person name="Alatalo E."/>
            <person name="Sullivan J.T."/>
            <person name="Young J.P."/>
            <person name="Thomas-Oates J."/>
            <person name="Paulin L."/>
            <person name="Lindstrom K."/>
        </authorList>
    </citation>
    <scope>NUCLEOTIDE SEQUENCE [LARGE SCALE GENOMIC DNA]</scope>
    <source>
        <strain evidence="4">HAMBI 540</strain>
    </source>
</reference>
<gene>
    <name evidence="3" type="ORF">RG540_CH24730</name>
</gene>
<dbReference type="KEGG" id="ngg:RG540_CH24730"/>
<evidence type="ECO:0000313" key="3">
    <source>
        <dbReference type="EMBL" id="CDN48639.1"/>
    </source>
</evidence>
<keyword evidence="4" id="KW-1185">Reference proteome</keyword>
<dbReference type="HOGENOM" id="CLU_005049_5_2_5"/>
<dbReference type="Pfam" id="PF09994">
    <property type="entry name" value="T6SS_Tle1-like_cat"/>
    <property type="match status" value="1"/>
</dbReference>
<proteinExistence type="predicted"/>
<feature type="region of interest" description="Disordered" evidence="1">
    <location>
        <begin position="380"/>
        <end position="409"/>
    </location>
</feature>
<dbReference type="PATRIC" id="fig|1028800.3.peg.2501"/>
<dbReference type="PANTHER" id="PTHR33840:SF1">
    <property type="entry name" value="TLE1 PHOSPHOLIPASE DOMAIN-CONTAINING PROTEIN"/>
    <property type="match status" value="1"/>
</dbReference>
<dbReference type="PANTHER" id="PTHR33840">
    <property type="match status" value="1"/>
</dbReference>
<sequence>MLPFKRMLGVQGMSKNIVILCDGTSNEIGGDRTNVLRLYGALERNARQHVFYDPGVGTFGMTGMLKRVRSWIKIRAGLAFGVGIDDNVLEAYRFLVEVYKPGDRIFAFGFSRGAYTVRLLTGFIRMVGLISSDQLNLLDYAYRAYKRLDAGGGFGGEIRHYQKVLQARQIRIHFVGLWDTVSSVFEPRPTGFGLQLKQQPFTNQNDRIEIVRHAVAIDERRSMFRPSLWKPEQQYDYWSEAAQAFQKKPQDFQEVWFAGCHGDVGGGNPEKDSGLAKVALEWLFDEACAHGVEPNPDSAPMLVLGIGNPEYVAPDPLGPINESLKGFFWRFVEFIPRRFSKTSTRKWPRLGPYYIPLGEPRKIDANAQIHVSVQKRIAAGGYNPPNLPNNPTFVPRRPESVSALAPPSA</sequence>
<protein>
    <recommendedName>
        <fullName evidence="2">T6SS Phospholipase effector Tle1-like catalytic domain-containing protein</fullName>
    </recommendedName>
</protein>
<accession>A0A068SRZ5</accession>
<evidence type="ECO:0000313" key="4">
    <source>
        <dbReference type="Proteomes" id="UP000028181"/>
    </source>
</evidence>